<dbReference type="Gene3D" id="3.40.50.300">
    <property type="entry name" value="P-loop containing nucleotide triphosphate hydrolases"/>
    <property type="match status" value="1"/>
</dbReference>
<gene>
    <name evidence="7" type="ORF">SAMN02745223_02756</name>
    <name evidence="6" type="ORF">VW29_14760</name>
</gene>
<sequence>MSRILLEDLSVAIDGQQIVEQIALSVQPGEFVGLVGPNGSGKSTLLKALYRVLRPSGGRAWLDSDDIWTITAKQSAQRLAVVGQERMGEFDFTVTELVAMGRTPHKGMFDANGARDRGIIEDCLHQVGMASKAQRQFMSLSGGEKQRVLVARALAQSTPVLVLDEPTNHLDIRHQIDLLELIRHLRKTTLAALHDLNLAARYCDRIVMLHHGRVVAEGRPHEVLTQQRIEAVYEVGALVQLDADKVPSILFAPLQRAATPADRPVQMETGA</sequence>
<dbReference type="EMBL" id="LAJF01000091">
    <property type="protein sequence ID" value="KKB82821.1"/>
    <property type="molecule type" value="Genomic_DNA"/>
</dbReference>
<dbReference type="PANTHER" id="PTHR42794">
    <property type="entry name" value="HEMIN IMPORT ATP-BINDING PROTEIN HMUV"/>
    <property type="match status" value="1"/>
</dbReference>
<dbReference type="InterPro" id="IPR003439">
    <property type="entry name" value="ABC_transporter-like_ATP-bd"/>
</dbReference>
<dbReference type="Pfam" id="PF00005">
    <property type="entry name" value="ABC_tran"/>
    <property type="match status" value="1"/>
</dbReference>
<dbReference type="RefSeq" id="WP_046136034.1">
    <property type="nucleotide sequence ID" value="NZ_FQVC01000008.1"/>
</dbReference>
<dbReference type="Proteomes" id="UP000184533">
    <property type="component" value="Unassembled WGS sequence"/>
</dbReference>
<evidence type="ECO:0000313" key="9">
    <source>
        <dbReference type="Proteomes" id="UP000184533"/>
    </source>
</evidence>
<dbReference type="InterPro" id="IPR017871">
    <property type="entry name" value="ABC_transporter-like_CS"/>
</dbReference>
<dbReference type="GO" id="GO:0016887">
    <property type="term" value="F:ATP hydrolysis activity"/>
    <property type="evidence" value="ECO:0007669"/>
    <property type="project" value="InterPro"/>
</dbReference>
<dbReference type="SMART" id="SM00382">
    <property type="entry name" value="AAA"/>
    <property type="match status" value="1"/>
</dbReference>
<name>A0A0F5LK78_9HYPH</name>
<evidence type="ECO:0000313" key="7">
    <source>
        <dbReference type="EMBL" id="SHF48401.1"/>
    </source>
</evidence>
<keyword evidence="3" id="KW-0547">Nucleotide-binding</keyword>
<feature type="domain" description="ABC transporter" evidence="5">
    <location>
        <begin position="4"/>
        <end position="236"/>
    </location>
</feature>
<dbReference type="PATRIC" id="fig|1121477.3.peg.4123"/>
<evidence type="ECO:0000313" key="6">
    <source>
        <dbReference type="EMBL" id="KKB82821.1"/>
    </source>
</evidence>
<reference evidence="6 8" key="1">
    <citation type="submission" date="2015-03" db="EMBL/GenBank/DDBJ databases">
        <authorList>
            <person name="Hassan Y.I."/>
            <person name="Lepp D."/>
            <person name="Zhou T."/>
        </authorList>
    </citation>
    <scope>NUCLEOTIDE SEQUENCE [LARGE SCALE GENOMIC DNA]</scope>
    <source>
        <strain evidence="6 8">DSM 17137</strain>
    </source>
</reference>
<dbReference type="EMBL" id="FQVC01000008">
    <property type="protein sequence ID" value="SHF48401.1"/>
    <property type="molecule type" value="Genomic_DNA"/>
</dbReference>
<dbReference type="SUPFAM" id="SSF52540">
    <property type="entry name" value="P-loop containing nucleoside triphosphate hydrolases"/>
    <property type="match status" value="1"/>
</dbReference>
<protein>
    <submittedName>
        <fullName evidence="7">Iron complex transport system ATP-binding protein</fullName>
    </submittedName>
</protein>
<dbReference type="PROSITE" id="PS50893">
    <property type="entry name" value="ABC_TRANSPORTER_2"/>
    <property type="match status" value="1"/>
</dbReference>
<evidence type="ECO:0000256" key="1">
    <source>
        <dbReference type="ARBA" id="ARBA00005417"/>
    </source>
</evidence>
<keyword evidence="4 7" id="KW-0067">ATP-binding</keyword>
<dbReference type="GO" id="GO:0005524">
    <property type="term" value="F:ATP binding"/>
    <property type="evidence" value="ECO:0007669"/>
    <property type="project" value="UniProtKB-KW"/>
</dbReference>
<dbReference type="InterPro" id="IPR003593">
    <property type="entry name" value="AAA+_ATPase"/>
</dbReference>
<dbReference type="Proteomes" id="UP000033608">
    <property type="component" value="Unassembled WGS sequence"/>
</dbReference>
<keyword evidence="2" id="KW-0813">Transport</keyword>
<dbReference type="AlphaFoldDB" id="A0A0F5LK78"/>
<evidence type="ECO:0000256" key="3">
    <source>
        <dbReference type="ARBA" id="ARBA00022741"/>
    </source>
</evidence>
<evidence type="ECO:0000313" key="8">
    <source>
        <dbReference type="Proteomes" id="UP000033608"/>
    </source>
</evidence>
<proteinExistence type="inferred from homology"/>
<dbReference type="OrthoDB" id="9805601at2"/>
<evidence type="ECO:0000256" key="2">
    <source>
        <dbReference type="ARBA" id="ARBA00022448"/>
    </source>
</evidence>
<comment type="similarity">
    <text evidence="1">Belongs to the ABC transporter superfamily.</text>
</comment>
<dbReference type="CDD" id="cd03214">
    <property type="entry name" value="ABC_Iron-Siderophores_B12_Hemin"/>
    <property type="match status" value="1"/>
</dbReference>
<dbReference type="InterPro" id="IPR027417">
    <property type="entry name" value="P-loop_NTPase"/>
</dbReference>
<dbReference type="FunFam" id="3.40.50.300:FF:000134">
    <property type="entry name" value="Iron-enterobactin ABC transporter ATP-binding protein"/>
    <property type="match status" value="1"/>
</dbReference>
<evidence type="ECO:0000256" key="4">
    <source>
        <dbReference type="ARBA" id="ARBA00022840"/>
    </source>
</evidence>
<dbReference type="PANTHER" id="PTHR42794:SF2">
    <property type="entry name" value="ABC TRANSPORTER ATP-BINDING PROTEIN"/>
    <property type="match status" value="1"/>
</dbReference>
<keyword evidence="8" id="KW-1185">Reference proteome</keyword>
<dbReference type="PROSITE" id="PS00211">
    <property type="entry name" value="ABC_TRANSPORTER_1"/>
    <property type="match status" value="1"/>
</dbReference>
<accession>A0A0F5LK78</accession>
<dbReference type="STRING" id="1121477.SAMN02745223_02756"/>
<evidence type="ECO:0000259" key="5">
    <source>
        <dbReference type="PROSITE" id="PS50893"/>
    </source>
</evidence>
<reference evidence="7 9" key="2">
    <citation type="submission" date="2016-11" db="EMBL/GenBank/DDBJ databases">
        <authorList>
            <person name="Jaros S."/>
            <person name="Januszkiewicz K."/>
            <person name="Wedrychowicz H."/>
        </authorList>
    </citation>
    <scope>NUCLEOTIDE SEQUENCE [LARGE SCALE GENOMIC DNA]</scope>
    <source>
        <strain evidence="7 9">DSM 17137</strain>
    </source>
</reference>
<organism evidence="6 8">
    <name type="scientific">Devosia limi DSM 17137</name>
    <dbReference type="NCBI Taxonomy" id="1121477"/>
    <lineage>
        <taxon>Bacteria</taxon>
        <taxon>Pseudomonadati</taxon>
        <taxon>Pseudomonadota</taxon>
        <taxon>Alphaproteobacteria</taxon>
        <taxon>Hyphomicrobiales</taxon>
        <taxon>Devosiaceae</taxon>
        <taxon>Devosia</taxon>
    </lineage>
</organism>